<evidence type="ECO:0000256" key="1">
    <source>
        <dbReference type="SAM" id="Phobius"/>
    </source>
</evidence>
<organism evidence="2 3">
    <name type="scientific">Eumeta variegata</name>
    <name type="common">Bagworm moth</name>
    <name type="synonym">Eumeta japonica</name>
    <dbReference type="NCBI Taxonomy" id="151549"/>
    <lineage>
        <taxon>Eukaryota</taxon>
        <taxon>Metazoa</taxon>
        <taxon>Ecdysozoa</taxon>
        <taxon>Arthropoda</taxon>
        <taxon>Hexapoda</taxon>
        <taxon>Insecta</taxon>
        <taxon>Pterygota</taxon>
        <taxon>Neoptera</taxon>
        <taxon>Endopterygota</taxon>
        <taxon>Lepidoptera</taxon>
        <taxon>Glossata</taxon>
        <taxon>Ditrysia</taxon>
        <taxon>Tineoidea</taxon>
        <taxon>Psychidae</taxon>
        <taxon>Oiketicinae</taxon>
        <taxon>Eumeta</taxon>
    </lineage>
</organism>
<dbReference type="EMBL" id="BGZK01000202">
    <property type="protein sequence ID" value="GBP28063.1"/>
    <property type="molecule type" value="Genomic_DNA"/>
</dbReference>
<reference evidence="2 3" key="1">
    <citation type="journal article" date="2019" name="Commun. Biol.">
        <title>The bagworm genome reveals a unique fibroin gene that provides high tensile strength.</title>
        <authorList>
            <person name="Kono N."/>
            <person name="Nakamura H."/>
            <person name="Ohtoshi R."/>
            <person name="Tomita M."/>
            <person name="Numata K."/>
            <person name="Arakawa K."/>
        </authorList>
    </citation>
    <scope>NUCLEOTIDE SEQUENCE [LARGE SCALE GENOMIC DNA]</scope>
</reference>
<dbReference type="Proteomes" id="UP000299102">
    <property type="component" value="Unassembled WGS sequence"/>
</dbReference>
<feature type="transmembrane region" description="Helical" evidence="1">
    <location>
        <begin position="34"/>
        <end position="53"/>
    </location>
</feature>
<protein>
    <submittedName>
        <fullName evidence="2">Uncharacterized protein</fullName>
    </submittedName>
</protein>
<gene>
    <name evidence="2" type="ORF">EVAR_21183_1</name>
</gene>
<proteinExistence type="predicted"/>
<sequence length="163" mass="17804">MGAGCGARGAGPRGDDATMRIAVQNMPTYRTRQVLLVLIILIAAITITIGAFLRRSPSAAPRGVSAPRCMAASHIFIKNCSNWFILASYVYRLDRVVKSISHRIIVIYHSPFVIIRPSGKIRAEMRLAITQRGQQPHANCDSPYYGGEGRDLIIETNGCGNCC</sequence>
<keyword evidence="1" id="KW-0812">Transmembrane</keyword>
<accession>A0A4C1UNN0</accession>
<evidence type="ECO:0000313" key="3">
    <source>
        <dbReference type="Proteomes" id="UP000299102"/>
    </source>
</evidence>
<dbReference type="AlphaFoldDB" id="A0A4C1UNN0"/>
<keyword evidence="1" id="KW-0472">Membrane</keyword>
<name>A0A4C1UNN0_EUMVA</name>
<keyword evidence="3" id="KW-1185">Reference proteome</keyword>
<keyword evidence="1" id="KW-1133">Transmembrane helix</keyword>
<evidence type="ECO:0000313" key="2">
    <source>
        <dbReference type="EMBL" id="GBP28063.1"/>
    </source>
</evidence>
<comment type="caution">
    <text evidence="2">The sequence shown here is derived from an EMBL/GenBank/DDBJ whole genome shotgun (WGS) entry which is preliminary data.</text>
</comment>